<comment type="caution">
    <text evidence="2">The sequence shown here is derived from an EMBL/GenBank/DDBJ whole genome shotgun (WGS) entry which is preliminary data.</text>
</comment>
<feature type="transmembrane region" description="Helical" evidence="1">
    <location>
        <begin position="78"/>
        <end position="100"/>
    </location>
</feature>
<protein>
    <submittedName>
        <fullName evidence="2">DUF2157 domain-containing protein</fullName>
    </submittedName>
</protein>
<dbReference type="AlphaFoldDB" id="A0AAI9MX63"/>
<proteinExistence type="predicted"/>
<accession>A0AAI9MX63</accession>
<evidence type="ECO:0000256" key="1">
    <source>
        <dbReference type="SAM" id="Phobius"/>
    </source>
</evidence>
<keyword evidence="1" id="KW-1133">Transmembrane helix</keyword>
<reference evidence="2" key="1">
    <citation type="submission" date="2024-02" db="EMBL/GenBank/DDBJ databases">
        <authorList>
            <consortium name="Clinical and Environmental Microbiology Branch: Whole genome sequencing antimicrobial resistance pathogens in the healthcare setting"/>
        </authorList>
    </citation>
    <scope>NUCLEOTIDE SEQUENCE</scope>
    <source>
        <strain evidence="2">2020GO-00142</strain>
    </source>
</reference>
<keyword evidence="1" id="KW-0472">Membrane</keyword>
<keyword evidence="1" id="KW-0812">Transmembrane</keyword>
<name>A0AAI9MX63_PROST</name>
<feature type="transmembrane region" description="Helical" evidence="1">
    <location>
        <begin position="214"/>
        <end position="237"/>
    </location>
</feature>
<gene>
    <name evidence="2" type="ORF">JRA39_002132</name>
</gene>
<organism evidence="2">
    <name type="scientific">Providencia stuartii</name>
    <dbReference type="NCBI Taxonomy" id="588"/>
    <lineage>
        <taxon>Bacteria</taxon>
        <taxon>Pseudomonadati</taxon>
        <taxon>Pseudomonadota</taxon>
        <taxon>Gammaproteobacteria</taxon>
        <taxon>Enterobacterales</taxon>
        <taxon>Morganellaceae</taxon>
        <taxon>Providencia</taxon>
    </lineage>
</organism>
<feature type="transmembrane region" description="Helical" evidence="1">
    <location>
        <begin position="112"/>
        <end position="129"/>
    </location>
</feature>
<feature type="transmembrane region" description="Helical" evidence="1">
    <location>
        <begin position="51"/>
        <end position="72"/>
    </location>
</feature>
<evidence type="ECO:0000313" key="2">
    <source>
        <dbReference type="EMBL" id="EMP9433079.1"/>
    </source>
</evidence>
<sequence>MGKFANIKNNTDNLHITQNNVGNNNTQNTQVINNTIHNNNTSRKNDEQSSAIAFISCAFLGIAFLVWAFFSYHDEVHIILNYSSIALPLLSILALLILFIKKENETPDIVRCILLLTIGATSYCLTNYINTCIPLNLLEHAKKATSATNFWKELTPYGKESAISIITSSILLMLSIVLGHLSSLRELSYALANKDRIGLWFYVYKLTNIFKLKAFGTGGIILTLTILIGLVISGYIIKLIK</sequence>
<dbReference type="EMBL" id="AAZDVE040000014">
    <property type="protein sequence ID" value="EMP9433079.1"/>
    <property type="molecule type" value="Genomic_DNA"/>
</dbReference>
<feature type="transmembrane region" description="Helical" evidence="1">
    <location>
        <begin position="161"/>
        <end position="181"/>
    </location>
</feature>